<comment type="catalytic activity">
    <reaction evidence="2">
        <text>2 GTP = 3',3'-c-di-GMP + 2 diphosphate</text>
        <dbReference type="Rhea" id="RHEA:24898"/>
        <dbReference type="ChEBI" id="CHEBI:33019"/>
        <dbReference type="ChEBI" id="CHEBI:37565"/>
        <dbReference type="ChEBI" id="CHEBI:58805"/>
        <dbReference type="EC" id="2.7.7.65"/>
    </reaction>
</comment>
<dbReference type="EMBL" id="LKAQ01000004">
    <property type="protein sequence ID" value="OIQ49325.1"/>
    <property type="molecule type" value="Genomic_DNA"/>
</dbReference>
<dbReference type="OrthoDB" id="9783076at2"/>
<keyword evidence="3" id="KW-0812">Transmembrane</keyword>
<keyword evidence="6" id="KW-1185">Reference proteome</keyword>
<dbReference type="GO" id="GO:1902201">
    <property type="term" value="P:negative regulation of bacterial-type flagellum-dependent cell motility"/>
    <property type="evidence" value="ECO:0007669"/>
    <property type="project" value="TreeGrafter"/>
</dbReference>
<dbReference type="Gene3D" id="3.30.70.270">
    <property type="match status" value="1"/>
</dbReference>
<dbReference type="InterPro" id="IPR029787">
    <property type="entry name" value="Nucleotide_cyclase"/>
</dbReference>
<feature type="transmembrane region" description="Helical" evidence="3">
    <location>
        <begin position="45"/>
        <end position="67"/>
    </location>
</feature>
<dbReference type="AlphaFoldDB" id="A0A1J5MRT7"/>
<evidence type="ECO:0000259" key="4">
    <source>
        <dbReference type="PROSITE" id="PS50887"/>
    </source>
</evidence>
<keyword evidence="3" id="KW-1133">Transmembrane helix</keyword>
<dbReference type="InterPro" id="IPR000160">
    <property type="entry name" value="GGDEF_dom"/>
</dbReference>
<dbReference type="SUPFAM" id="SSF55073">
    <property type="entry name" value="Nucleotide cyclase"/>
    <property type="match status" value="1"/>
</dbReference>
<evidence type="ECO:0000256" key="1">
    <source>
        <dbReference type="ARBA" id="ARBA00012528"/>
    </source>
</evidence>
<organism evidence="5 6">
    <name type="scientific">Pseudodesulfovibrio hydrargyri</name>
    <dbReference type="NCBI Taxonomy" id="2125990"/>
    <lineage>
        <taxon>Bacteria</taxon>
        <taxon>Pseudomonadati</taxon>
        <taxon>Thermodesulfobacteriota</taxon>
        <taxon>Desulfovibrionia</taxon>
        <taxon>Desulfovibrionales</taxon>
        <taxon>Desulfovibrionaceae</taxon>
    </lineage>
</organism>
<dbReference type="InterPro" id="IPR050469">
    <property type="entry name" value="Diguanylate_Cyclase"/>
</dbReference>
<keyword evidence="3" id="KW-0472">Membrane</keyword>
<evidence type="ECO:0000256" key="3">
    <source>
        <dbReference type="SAM" id="Phobius"/>
    </source>
</evidence>
<dbReference type="SMART" id="SM00267">
    <property type="entry name" value="GGDEF"/>
    <property type="match status" value="1"/>
</dbReference>
<dbReference type="NCBIfam" id="TIGR00254">
    <property type="entry name" value="GGDEF"/>
    <property type="match status" value="1"/>
</dbReference>
<dbReference type="InterPro" id="IPR043128">
    <property type="entry name" value="Rev_trsase/Diguanyl_cyclase"/>
</dbReference>
<feature type="transmembrane region" description="Helical" evidence="3">
    <location>
        <begin position="12"/>
        <end position="33"/>
    </location>
</feature>
<proteinExistence type="predicted"/>
<dbReference type="PROSITE" id="PS50887">
    <property type="entry name" value="GGDEF"/>
    <property type="match status" value="1"/>
</dbReference>
<dbReference type="EC" id="2.7.7.65" evidence="1"/>
<dbReference type="Pfam" id="PF00990">
    <property type="entry name" value="GGDEF"/>
    <property type="match status" value="1"/>
</dbReference>
<dbReference type="CDD" id="cd01949">
    <property type="entry name" value="GGDEF"/>
    <property type="match status" value="1"/>
</dbReference>
<gene>
    <name evidence="5" type="primary">pleD_2</name>
    <name evidence="5" type="ORF">BerOc1_01250</name>
</gene>
<protein>
    <recommendedName>
        <fullName evidence="1">diguanylate cyclase</fullName>
        <ecNumber evidence="1">2.7.7.65</ecNumber>
    </recommendedName>
</protein>
<dbReference type="PANTHER" id="PTHR45138:SF9">
    <property type="entry name" value="DIGUANYLATE CYCLASE DGCM-RELATED"/>
    <property type="match status" value="1"/>
</dbReference>
<evidence type="ECO:0000313" key="5">
    <source>
        <dbReference type="EMBL" id="OIQ49325.1"/>
    </source>
</evidence>
<sequence>MSQTLKGRLRQQAWRIFVLQCGLSLTVVVFALLPATLLHDPSYTMAAPFLAAVLLLGITAFCGTRLMHLLDGAHDRIAALTTHDELTGLPNRSWFFDRLDEEIDRAERYGNKLSLVMVDLDRFRAVNDSFGHPLGDLALAEVARLLAANIRTSDVVARYGGEEFMIILPETDAERAARAAEKLRVVVEVNDISLEGPEIKVTISCGVADLASIHPRRGSRRDALVVAADRAMHRAKQNGRNQVLVHAAEHERQLTLV</sequence>
<dbReference type="FunFam" id="3.30.70.270:FF:000001">
    <property type="entry name" value="Diguanylate cyclase domain protein"/>
    <property type="match status" value="1"/>
</dbReference>
<dbReference type="Proteomes" id="UP000181901">
    <property type="component" value="Unassembled WGS sequence"/>
</dbReference>
<dbReference type="PANTHER" id="PTHR45138">
    <property type="entry name" value="REGULATORY COMPONENTS OF SENSORY TRANSDUCTION SYSTEM"/>
    <property type="match status" value="1"/>
</dbReference>
<dbReference type="RefSeq" id="WP_071544856.1">
    <property type="nucleotide sequence ID" value="NZ_LKAQ01000004.1"/>
</dbReference>
<feature type="domain" description="GGDEF" evidence="4">
    <location>
        <begin position="111"/>
        <end position="248"/>
    </location>
</feature>
<reference evidence="5 6" key="1">
    <citation type="submission" date="2015-09" db="EMBL/GenBank/DDBJ databases">
        <title>Genome of Desulfovibrio dechloracetivorans BerOc1, a mercury methylating strain isolated from highly hydrocarbons and metals contaminated coastal sediments.</title>
        <authorList>
            <person name="Goni Urriza M."/>
            <person name="Gassie C."/>
            <person name="Bouchez O."/>
            <person name="Klopp C."/>
            <person name="Ranchou-Peyruse A."/>
            <person name="Remy G."/>
        </authorList>
    </citation>
    <scope>NUCLEOTIDE SEQUENCE [LARGE SCALE GENOMIC DNA]</scope>
    <source>
        <strain evidence="5 6">BerOc1</strain>
    </source>
</reference>
<evidence type="ECO:0000256" key="2">
    <source>
        <dbReference type="ARBA" id="ARBA00034247"/>
    </source>
</evidence>
<dbReference type="GO" id="GO:0052621">
    <property type="term" value="F:diguanylate cyclase activity"/>
    <property type="evidence" value="ECO:0007669"/>
    <property type="project" value="UniProtKB-EC"/>
</dbReference>
<dbReference type="GO" id="GO:0043709">
    <property type="term" value="P:cell adhesion involved in single-species biofilm formation"/>
    <property type="evidence" value="ECO:0007669"/>
    <property type="project" value="TreeGrafter"/>
</dbReference>
<accession>A0A1J5MRT7</accession>
<dbReference type="GO" id="GO:0005886">
    <property type="term" value="C:plasma membrane"/>
    <property type="evidence" value="ECO:0007669"/>
    <property type="project" value="TreeGrafter"/>
</dbReference>
<name>A0A1J5MRT7_9BACT</name>
<comment type="caution">
    <text evidence="5">The sequence shown here is derived from an EMBL/GenBank/DDBJ whole genome shotgun (WGS) entry which is preliminary data.</text>
</comment>
<evidence type="ECO:0000313" key="6">
    <source>
        <dbReference type="Proteomes" id="UP000181901"/>
    </source>
</evidence>